<dbReference type="PROSITE" id="PS00233">
    <property type="entry name" value="CHIT_BIND_RR_1"/>
    <property type="match status" value="1"/>
</dbReference>
<evidence type="ECO:0000313" key="5">
    <source>
        <dbReference type="Proteomes" id="UP001487740"/>
    </source>
</evidence>
<dbReference type="InterPro" id="IPR050468">
    <property type="entry name" value="Cuticle_Struct_Prot"/>
</dbReference>
<dbReference type="InterPro" id="IPR031311">
    <property type="entry name" value="CHIT_BIND_RR_consensus"/>
</dbReference>
<evidence type="ECO:0008006" key="6">
    <source>
        <dbReference type="Google" id="ProtNLM"/>
    </source>
</evidence>
<evidence type="ECO:0000313" key="4">
    <source>
        <dbReference type="EMBL" id="KAK8407087.1"/>
    </source>
</evidence>
<dbReference type="GO" id="GO:0062129">
    <property type="term" value="C:chitin-based extracellular matrix"/>
    <property type="evidence" value="ECO:0007669"/>
    <property type="project" value="TreeGrafter"/>
</dbReference>
<dbReference type="AlphaFoldDB" id="A0AAW0V7X5"/>
<dbReference type="GO" id="GO:0008010">
    <property type="term" value="F:structural constituent of chitin-based larval cuticle"/>
    <property type="evidence" value="ECO:0007669"/>
    <property type="project" value="TreeGrafter"/>
</dbReference>
<sequence length="152" mass="17161">MFHGHHVSFLFVCYRRCGSRVMQALLLFLCCVAAQWTAGHSASKVNREYILYAMAPEDRGSYYVNPKGGRYNYGYNTGDGIAKVEVQQPDGSIVGSYRYFDPNGKQVVRSYVADNKGFRVLGKRPAHQSRHADLPHIGSASLHRRRGGHRRI</sequence>
<feature type="chain" id="PRO_5043620546" description="Cuticle protein 6" evidence="3">
    <location>
        <begin position="35"/>
        <end position="152"/>
    </location>
</feature>
<keyword evidence="3" id="KW-0732">Signal</keyword>
<keyword evidence="1 2" id="KW-0193">Cuticle</keyword>
<feature type="signal peptide" evidence="3">
    <location>
        <begin position="1"/>
        <end position="34"/>
    </location>
</feature>
<organism evidence="4 5">
    <name type="scientific">Scylla paramamosain</name>
    <name type="common">Mud crab</name>
    <dbReference type="NCBI Taxonomy" id="85552"/>
    <lineage>
        <taxon>Eukaryota</taxon>
        <taxon>Metazoa</taxon>
        <taxon>Ecdysozoa</taxon>
        <taxon>Arthropoda</taxon>
        <taxon>Crustacea</taxon>
        <taxon>Multicrustacea</taxon>
        <taxon>Malacostraca</taxon>
        <taxon>Eumalacostraca</taxon>
        <taxon>Eucarida</taxon>
        <taxon>Decapoda</taxon>
        <taxon>Pleocyemata</taxon>
        <taxon>Brachyura</taxon>
        <taxon>Eubrachyura</taxon>
        <taxon>Portunoidea</taxon>
        <taxon>Portunidae</taxon>
        <taxon>Portuninae</taxon>
        <taxon>Scylla</taxon>
    </lineage>
</organism>
<dbReference type="Proteomes" id="UP001487740">
    <property type="component" value="Unassembled WGS sequence"/>
</dbReference>
<evidence type="ECO:0000256" key="2">
    <source>
        <dbReference type="PROSITE-ProRule" id="PRU00497"/>
    </source>
</evidence>
<evidence type="ECO:0000256" key="1">
    <source>
        <dbReference type="ARBA" id="ARBA00022460"/>
    </source>
</evidence>
<accession>A0AAW0V7X5</accession>
<dbReference type="PRINTS" id="PR00947">
    <property type="entry name" value="CUTICLE"/>
</dbReference>
<dbReference type="PANTHER" id="PTHR10380:SF196">
    <property type="entry name" value="CUTICULAR PROTEIN 72EA"/>
    <property type="match status" value="1"/>
</dbReference>
<reference evidence="4 5" key="1">
    <citation type="submission" date="2023-03" db="EMBL/GenBank/DDBJ databases">
        <title>High-quality genome of Scylla paramamosain provides insights in environmental adaptation.</title>
        <authorList>
            <person name="Zhang L."/>
        </authorList>
    </citation>
    <scope>NUCLEOTIDE SEQUENCE [LARGE SCALE GENOMIC DNA]</scope>
    <source>
        <strain evidence="4">LZ_2023a</strain>
        <tissue evidence="4">Muscle</tissue>
    </source>
</reference>
<dbReference type="PANTHER" id="PTHR10380">
    <property type="entry name" value="CUTICLE PROTEIN"/>
    <property type="match status" value="1"/>
</dbReference>
<protein>
    <recommendedName>
        <fullName evidence="6">Cuticle protein 6</fullName>
    </recommendedName>
</protein>
<dbReference type="InterPro" id="IPR000618">
    <property type="entry name" value="Insect_cuticle"/>
</dbReference>
<keyword evidence="5" id="KW-1185">Reference proteome</keyword>
<comment type="caution">
    <text evidence="4">The sequence shown here is derived from an EMBL/GenBank/DDBJ whole genome shotgun (WGS) entry which is preliminary data.</text>
</comment>
<dbReference type="PROSITE" id="PS51155">
    <property type="entry name" value="CHIT_BIND_RR_2"/>
    <property type="match status" value="1"/>
</dbReference>
<gene>
    <name evidence="4" type="ORF">O3P69_002011</name>
</gene>
<proteinExistence type="predicted"/>
<name>A0AAW0V7X5_SCYPA</name>
<dbReference type="EMBL" id="JARAKH010000001">
    <property type="protein sequence ID" value="KAK8407087.1"/>
    <property type="molecule type" value="Genomic_DNA"/>
</dbReference>
<dbReference type="Pfam" id="PF00379">
    <property type="entry name" value="Chitin_bind_4"/>
    <property type="match status" value="1"/>
</dbReference>
<evidence type="ECO:0000256" key="3">
    <source>
        <dbReference type="SAM" id="SignalP"/>
    </source>
</evidence>